<dbReference type="OrthoDB" id="1099963at2"/>
<evidence type="ECO:0000259" key="3">
    <source>
        <dbReference type="Pfam" id="PF16344"/>
    </source>
</evidence>
<dbReference type="InterPro" id="IPR012373">
    <property type="entry name" value="Ferrdict_sens_TM"/>
</dbReference>
<dbReference type="Proteomes" id="UP000240912">
    <property type="component" value="Unassembled WGS sequence"/>
</dbReference>
<sequence>MKSRTFRRIFHAMLRRQAAGKANPQEQEFLDAYYDHFEQRPGPIPAPEQVQELGKAMRSQLLEQIGRSGTESPFIRRRLVQIAAVAAAVLLVAGFYFLTAEKPTGHAFTHLNKQHGNDIAPGADAAMLTLSDGTKVVLHATGGSEIVDPAGVRIARSASGLLKYTGVTGQGAANTYNRIETPRGGQFRIILPDGTKVWLNAGSSLRYPAAFDRRRPSPRVVELEGEAYFEVAHHTAANGSRLPFKVNSNGAGQLAQGVEVLGTHFNINAYSDEPVVRTTLLEGRVRVQEQQGASMLLPGQQLERWAGGKQVRQADLTAAVAWKNNQFMFSNTTLSEILRQLGRWYNVTPETSSLTDKKRYSGMIGRNVNLSQVLKMLELTGHVRFTLGPERRLQVSTLNP</sequence>
<dbReference type="Pfam" id="PF04773">
    <property type="entry name" value="FecR"/>
    <property type="match status" value="1"/>
</dbReference>
<dbReference type="GO" id="GO:0016989">
    <property type="term" value="F:sigma factor antagonist activity"/>
    <property type="evidence" value="ECO:0007669"/>
    <property type="project" value="TreeGrafter"/>
</dbReference>
<dbReference type="Pfam" id="PF16344">
    <property type="entry name" value="FecR_C"/>
    <property type="match status" value="1"/>
</dbReference>
<reference evidence="4 5" key="1">
    <citation type="submission" date="2018-03" db="EMBL/GenBank/DDBJ databases">
        <authorList>
            <person name="Keele B.F."/>
        </authorList>
    </citation>
    <scope>NUCLEOTIDE SEQUENCE [LARGE SCALE GENOMIC DNA]</scope>
    <source>
        <strain evidence="4 5">YL28-9</strain>
    </source>
</reference>
<name>A0A2T3HGR5_9SPHI</name>
<dbReference type="EMBL" id="PYLS01000009">
    <property type="protein sequence ID" value="PST81635.1"/>
    <property type="molecule type" value="Genomic_DNA"/>
</dbReference>
<evidence type="ECO:0000256" key="1">
    <source>
        <dbReference type="SAM" id="Phobius"/>
    </source>
</evidence>
<keyword evidence="1" id="KW-1133">Transmembrane helix</keyword>
<evidence type="ECO:0000313" key="4">
    <source>
        <dbReference type="EMBL" id="PST81635.1"/>
    </source>
</evidence>
<proteinExistence type="predicted"/>
<dbReference type="InterPro" id="IPR006860">
    <property type="entry name" value="FecR"/>
</dbReference>
<accession>A0A2T3HGR5</accession>
<dbReference type="PANTHER" id="PTHR30273:SF2">
    <property type="entry name" value="PROTEIN FECR"/>
    <property type="match status" value="1"/>
</dbReference>
<dbReference type="RefSeq" id="WP_107217530.1">
    <property type="nucleotide sequence ID" value="NZ_KZ686273.1"/>
</dbReference>
<keyword evidence="5" id="KW-1185">Reference proteome</keyword>
<protein>
    <submittedName>
        <fullName evidence="4">Anti-sigma factor</fullName>
    </submittedName>
</protein>
<feature type="transmembrane region" description="Helical" evidence="1">
    <location>
        <begin position="79"/>
        <end position="98"/>
    </location>
</feature>
<dbReference type="PANTHER" id="PTHR30273">
    <property type="entry name" value="PERIPLASMIC SIGNAL SENSOR AND SIGMA FACTOR ACTIVATOR FECR-RELATED"/>
    <property type="match status" value="1"/>
</dbReference>
<organism evidence="4 5">
    <name type="scientific">Pedobacter yulinensis</name>
    <dbReference type="NCBI Taxonomy" id="2126353"/>
    <lineage>
        <taxon>Bacteria</taxon>
        <taxon>Pseudomonadati</taxon>
        <taxon>Bacteroidota</taxon>
        <taxon>Sphingobacteriia</taxon>
        <taxon>Sphingobacteriales</taxon>
        <taxon>Sphingobacteriaceae</taxon>
        <taxon>Pedobacter</taxon>
    </lineage>
</organism>
<comment type="caution">
    <text evidence="4">The sequence shown here is derived from an EMBL/GenBank/DDBJ whole genome shotgun (WGS) entry which is preliminary data.</text>
</comment>
<feature type="domain" description="Protein FecR C-terminal" evidence="3">
    <location>
        <begin position="326"/>
        <end position="386"/>
    </location>
</feature>
<keyword evidence="1" id="KW-0812">Transmembrane</keyword>
<keyword evidence="1" id="KW-0472">Membrane</keyword>
<evidence type="ECO:0000313" key="5">
    <source>
        <dbReference type="Proteomes" id="UP000240912"/>
    </source>
</evidence>
<feature type="domain" description="FecR protein" evidence="2">
    <location>
        <begin position="178"/>
        <end position="286"/>
    </location>
</feature>
<evidence type="ECO:0000259" key="2">
    <source>
        <dbReference type="Pfam" id="PF04773"/>
    </source>
</evidence>
<dbReference type="InterPro" id="IPR032508">
    <property type="entry name" value="FecR_C"/>
</dbReference>
<dbReference type="Gene3D" id="2.60.120.1440">
    <property type="match status" value="1"/>
</dbReference>
<dbReference type="AlphaFoldDB" id="A0A2T3HGR5"/>
<gene>
    <name evidence="4" type="ORF">C7T94_18640</name>
</gene>
<dbReference type="Gene3D" id="3.55.50.30">
    <property type="match status" value="1"/>
</dbReference>